<dbReference type="InterPro" id="IPR002925">
    <property type="entry name" value="Dienelactn_hydro"/>
</dbReference>
<comment type="caution">
    <text evidence="2">The sequence shown here is derived from an EMBL/GenBank/DDBJ whole genome shotgun (WGS) entry which is preliminary data.</text>
</comment>
<sequence length="246" mass="27109">MSCPDCTAGEFLPGEPTGTLSTLGAYLAASPSSSQSGHSKRAIVLLTDVFGLPLKNCKIVADHIAKELSCDVWVPDYFAGWPIMKLSQLKAVGRTGGKLTWWQWFGFVADFITAIREERKYEKVGAVGYCYGGAAAIRLGTTNLVESIVVCHPGDFTINQAKAIKVPSSWVCAEEDQFFSKTARLRVEAVFADRKEADNFVDYEFKDYKGTVHGFGIRPNLTDPAVKEAYEKSLEQITSWFAKTLQ</sequence>
<dbReference type="PANTHER" id="PTHR17630:SF44">
    <property type="entry name" value="PROTEIN AIM2"/>
    <property type="match status" value="1"/>
</dbReference>
<name>A0A9P7FQ42_9AGAR</name>
<reference evidence="2" key="2">
    <citation type="submission" date="2021-10" db="EMBL/GenBank/DDBJ databases">
        <title>Phylogenomics reveals ancestral predisposition of the termite-cultivated fungus Termitomyces towards a domesticated lifestyle.</title>
        <authorList>
            <person name="Auxier B."/>
            <person name="Grum-Grzhimaylo A."/>
            <person name="Cardenas M.E."/>
            <person name="Lodge J.D."/>
            <person name="Laessoe T."/>
            <person name="Pedersen O."/>
            <person name="Smith M.E."/>
            <person name="Kuyper T.W."/>
            <person name="Franco-Molano E.A."/>
            <person name="Baroni T.J."/>
            <person name="Aanen D.K."/>
        </authorList>
    </citation>
    <scope>NUCLEOTIDE SEQUENCE</scope>
    <source>
        <strain evidence="2">D49</strain>
    </source>
</reference>
<dbReference type="SUPFAM" id="SSF53474">
    <property type="entry name" value="alpha/beta-Hydrolases"/>
    <property type="match status" value="1"/>
</dbReference>
<protein>
    <recommendedName>
        <fullName evidence="1">Dienelactone hydrolase domain-containing protein</fullName>
    </recommendedName>
</protein>
<feature type="domain" description="Dienelactone hydrolase" evidence="1">
    <location>
        <begin position="33"/>
        <end position="244"/>
    </location>
</feature>
<dbReference type="PANTHER" id="PTHR17630">
    <property type="entry name" value="DIENELACTONE HYDROLASE"/>
    <property type="match status" value="1"/>
</dbReference>
<dbReference type="InterPro" id="IPR029058">
    <property type="entry name" value="AB_hydrolase_fold"/>
</dbReference>
<gene>
    <name evidence="2" type="ORF">H0H81_011956</name>
</gene>
<evidence type="ECO:0000313" key="3">
    <source>
        <dbReference type="Proteomes" id="UP000717328"/>
    </source>
</evidence>
<evidence type="ECO:0000259" key="1">
    <source>
        <dbReference type="Pfam" id="PF01738"/>
    </source>
</evidence>
<dbReference type="AlphaFoldDB" id="A0A9P7FQ42"/>
<dbReference type="OrthoDB" id="10019231at2759"/>
<reference evidence="2" key="1">
    <citation type="submission" date="2021-02" db="EMBL/GenBank/DDBJ databases">
        <authorList>
            <person name="Nieuwenhuis M."/>
            <person name="Van De Peppel L.J.J."/>
        </authorList>
    </citation>
    <scope>NUCLEOTIDE SEQUENCE</scope>
    <source>
        <strain evidence="2">D49</strain>
    </source>
</reference>
<dbReference type="Pfam" id="PF01738">
    <property type="entry name" value="DLH"/>
    <property type="match status" value="1"/>
</dbReference>
<dbReference type="Gene3D" id="3.40.50.1820">
    <property type="entry name" value="alpha/beta hydrolase"/>
    <property type="match status" value="1"/>
</dbReference>
<dbReference type="EMBL" id="JABCKI010006142">
    <property type="protein sequence ID" value="KAG5635240.1"/>
    <property type="molecule type" value="Genomic_DNA"/>
</dbReference>
<dbReference type="Proteomes" id="UP000717328">
    <property type="component" value="Unassembled WGS sequence"/>
</dbReference>
<keyword evidence="3" id="KW-1185">Reference proteome</keyword>
<dbReference type="GO" id="GO:0016787">
    <property type="term" value="F:hydrolase activity"/>
    <property type="evidence" value="ECO:0007669"/>
    <property type="project" value="InterPro"/>
</dbReference>
<organism evidence="2 3">
    <name type="scientific">Sphagnurus paluster</name>
    <dbReference type="NCBI Taxonomy" id="117069"/>
    <lineage>
        <taxon>Eukaryota</taxon>
        <taxon>Fungi</taxon>
        <taxon>Dikarya</taxon>
        <taxon>Basidiomycota</taxon>
        <taxon>Agaricomycotina</taxon>
        <taxon>Agaricomycetes</taxon>
        <taxon>Agaricomycetidae</taxon>
        <taxon>Agaricales</taxon>
        <taxon>Tricholomatineae</taxon>
        <taxon>Lyophyllaceae</taxon>
        <taxon>Sphagnurus</taxon>
    </lineage>
</organism>
<evidence type="ECO:0000313" key="2">
    <source>
        <dbReference type="EMBL" id="KAG5635240.1"/>
    </source>
</evidence>
<proteinExistence type="predicted"/>
<accession>A0A9P7FQ42</accession>